<keyword evidence="3 6" id="KW-1133">Transmembrane helix</keyword>
<feature type="transmembrane region" description="Helical" evidence="6">
    <location>
        <begin position="415"/>
        <end position="432"/>
    </location>
</feature>
<dbReference type="AlphaFoldDB" id="W2RSW5"/>
<evidence type="ECO:0000313" key="9">
    <source>
        <dbReference type="Proteomes" id="UP000030752"/>
    </source>
</evidence>
<sequence>MAIHLDVSQLNTVIAIFGFFIAAFGFISVKFKNHWYLGEALPAFVFGAIMGPLAINWLDSRKWGSAIIGQVPDITLGLTRVVIGVQLVMAGYQLPAQFVRYRWKEMFIILIVVMTLMWLCTAACMMALVPNITLLAGLAIGSLVTSTDPVLSQAVAKGPFADKFVRRNLREIISAEAGANDGFGFPFLMLATYLIRHAESDQVDAEVEAFEESGGVPERLVRSLGSLVARAGDSDSSDLGRLGGGIGEALKNWGIETWLYFVLMSIAYGAVVGTIMLFATRFATKKKWIDVESYLLVPTAIGLFTIGTCGMLGTDDLLACFVAGSILNWDGEFLRECERKHDEVNGTIDVILNLGGFAYIGMIIPWRDFQDPDGTGLTVPRLVGLGIMVILFRRLPAIFATYKLMPSCIKDWKEALFMGYFGPIGIGAVFYVEHARHLFPELEEAQTEEERTLIRVMFPVVYWLVFFSIVWHGLSIPVLNAFYSWRGVQPVQDEDGPVEVKVLSENNPLPNNSTPSRRGSAYVSNRFSRSYNTADLDLHAIEDYRRRTQQWESVQLGLDDSTDSVAATSGTTLGDEKELASRRKTAIQWDNPYYQAALRRNRISKAFQKDEEEGRVVTGQESPRPKTGWM</sequence>
<reference evidence="8 9" key="1">
    <citation type="submission" date="2013-03" db="EMBL/GenBank/DDBJ databases">
        <title>The Genome Sequence of Phialophora europaea CBS 101466.</title>
        <authorList>
            <consortium name="The Broad Institute Genomics Platform"/>
            <person name="Cuomo C."/>
            <person name="de Hoog S."/>
            <person name="Gorbushina A."/>
            <person name="Walker B."/>
            <person name="Young S.K."/>
            <person name="Zeng Q."/>
            <person name="Gargeya S."/>
            <person name="Fitzgerald M."/>
            <person name="Haas B."/>
            <person name="Abouelleil A."/>
            <person name="Allen A.W."/>
            <person name="Alvarado L."/>
            <person name="Arachchi H.M."/>
            <person name="Berlin A.M."/>
            <person name="Chapman S.B."/>
            <person name="Gainer-Dewar J."/>
            <person name="Goldberg J."/>
            <person name="Griggs A."/>
            <person name="Gujja S."/>
            <person name="Hansen M."/>
            <person name="Howarth C."/>
            <person name="Imamovic A."/>
            <person name="Ireland A."/>
            <person name="Larimer J."/>
            <person name="McCowan C."/>
            <person name="Murphy C."/>
            <person name="Pearson M."/>
            <person name="Poon T.W."/>
            <person name="Priest M."/>
            <person name="Roberts A."/>
            <person name="Saif S."/>
            <person name="Shea T."/>
            <person name="Sisk P."/>
            <person name="Sykes S."/>
            <person name="Wortman J."/>
            <person name="Nusbaum C."/>
            <person name="Birren B."/>
        </authorList>
    </citation>
    <scope>NUCLEOTIDE SEQUENCE [LARGE SCALE GENOMIC DNA]</scope>
    <source>
        <strain evidence="8 9">CBS 101466</strain>
    </source>
</reference>
<feature type="transmembrane region" description="Helical" evidence="6">
    <location>
        <begin position="258"/>
        <end position="279"/>
    </location>
</feature>
<dbReference type="InterPro" id="IPR004712">
    <property type="entry name" value="Na+/H+_antiporter_fungi"/>
</dbReference>
<dbReference type="PANTHER" id="PTHR31382:SF3">
    <property type="entry name" value="SODIUM ION_PROTON EXCHANGER (EUROFUNG)"/>
    <property type="match status" value="1"/>
</dbReference>
<evidence type="ECO:0000256" key="1">
    <source>
        <dbReference type="ARBA" id="ARBA00004141"/>
    </source>
</evidence>
<dbReference type="GO" id="GO:0036376">
    <property type="term" value="P:sodium ion export across plasma membrane"/>
    <property type="evidence" value="ECO:0007669"/>
    <property type="project" value="InterPro"/>
</dbReference>
<protein>
    <recommendedName>
        <fullName evidence="7">Cation/H+ exchanger transmembrane domain-containing protein</fullName>
    </recommendedName>
</protein>
<feature type="region of interest" description="Disordered" evidence="5">
    <location>
        <begin position="607"/>
        <end position="630"/>
    </location>
</feature>
<dbReference type="RefSeq" id="XP_008719422.1">
    <property type="nucleotide sequence ID" value="XM_008721200.1"/>
</dbReference>
<dbReference type="InParanoid" id="W2RSW5"/>
<feature type="transmembrane region" description="Helical" evidence="6">
    <location>
        <begin position="348"/>
        <end position="366"/>
    </location>
</feature>
<dbReference type="Pfam" id="PF00999">
    <property type="entry name" value="Na_H_Exchanger"/>
    <property type="match status" value="1"/>
</dbReference>
<dbReference type="OrthoDB" id="5327978at2759"/>
<dbReference type="eggNOG" id="KOG4505">
    <property type="taxonomic scope" value="Eukaryota"/>
</dbReference>
<feature type="transmembrane region" description="Helical" evidence="6">
    <location>
        <begin position="378"/>
        <end position="395"/>
    </location>
</feature>
<dbReference type="InterPro" id="IPR006153">
    <property type="entry name" value="Cation/H_exchanger_TM"/>
</dbReference>
<accession>W2RSW5</accession>
<dbReference type="GeneID" id="19974212"/>
<dbReference type="GO" id="GO:0042391">
    <property type="term" value="P:regulation of membrane potential"/>
    <property type="evidence" value="ECO:0007669"/>
    <property type="project" value="InterPro"/>
</dbReference>
<feature type="transmembrane region" description="Helical" evidence="6">
    <location>
        <begin position="36"/>
        <end position="55"/>
    </location>
</feature>
<feature type="domain" description="Cation/H+ exchanger transmembrane" evidence="7">
    <location>
        <begin position="31"/>
        <end position="478"/>
    </location>
</feature>
<evidence type="ECO:0000256" key="5">
    <source>
        <dbReference type="SAM" id="MobiDB-lite"/>
    </source>
</evidence>
<dbReference type="GO" id="GO:0120029">
    <property type="term" value="P:proton export across plasma membrane"/>
    <property type="evidence" value="ECO:0007669"/>
    <property type="project" value="InterPro"/>
</dbReference>
<feature type="transmembrane region" description="Helical" evidence="6">
    <location>
        <begin position="106"/>
        <end position="129"/>
    </location>
</feature>
<feature type="transmembrane region" description="Helical" evidence="6">
    <location>
        <begin position="460"/>
        <end position="483"/>
    </location>
</feature>
<evidence type="ECO:0000259" key="7">
    <source>
        <dbReference type="Pfam" id="PF00999"/>
    </source>
</evidence>
<evidence type="ECO:0000256" key="6">
    <source>
        <dbReference type="SAM" id="Phobius"/>
    </source>
</evidence>
<dbReference type="GO" id="GO:0015385">
    <property type="term" value="F:sodium:proton antiporter activity"/>
    <property type="evidence" value="ECO:0007669"/>
    <property type="project" value="InterPro"/>
</dbReference>
<keyword evidence="4 6" id="KW-0472">Membrane</keyword>
<evidence type="ECO:0000313" key="8">
    <source>
        <dbReference type="EMBL" id="ETN38833.1"/>
    </source>
</evidence>
<feature type="transmembrane region" description="Helical" evidence="6">
    <location>
        <begin position="12"/>
        <end position="29"/>
    </location>
</feature>
<evidence type="ECO:0000256" key="2">
    <source>
        <dbReference type="ARBA" id="ARBA00022692"/>
    </source>
</evidence>
<evidence type="ECO:0000256" key="3">
    <source>
        <dbReference type="ARBA" id="ARBA00022989"/>
    </source>
</evidence>
<dbReference type="VEuPathDB" id="FungiDB:HMPREF1541_06873"/>
<comment type="subcellular location">
    <subcellularLocation>
        <location evidence="1">Membrane</location>
        <topology evidence="1">Multi-pass membrane protein</topology>
    </subcellularLocation>
</comment>
<proteinExistence type="predicted"/>
<gene>
    <name evidence="8" type="ORF">HMPREF1541_06873</name>
</gene>
<evidence type="ECO:0000256" key="4">
    <source>
        <dbReference type="ARBA" id="ARBA00023136"/>
    </source>
</evidence>
<dbReference type="GO" id="GO:0005886">
    <property type="term" value="C:plasma membrane"/>
    <property type="evidence" value="ECO:0007669"/>
    <property type="project" value="InterPro"/>
</dbReference>
<name>W2RSW5_CYPE1</name>
<organism evidence="8 9">
    <name type="scientific">Cyphellophora europaea (strain CBS 101466)</name>
    <name type="common">Phialophora europaea</name>
    <dbReference type="NCBI Taxonomy" id="1220924"/>
    <lineage>
        <taxon>Eukaryota</taxon>
        <taxon>Fungi</taxon>
        <taxon>Dikarya</taxon>
        <taxon>Ascomycota</taxon>
        <taxon>Pezizomycotina</taxon>
        <taxon>Eurotiomycetes</taxon>
        <taxon>Chaetothyriomycetidae</taxon>
        <taxon>Chaetothyriales</taxon>
        <taxon>Cyphellophoraceae</taxon>
        <taxon>Cyphellophora</taxon>
    </lineage>
</organism>
<keyword evidence="2 6" id="KW-0812">Transmembrane</keyword>
<dbReference type="PANTHER" id="PTHR31382">
    <property type="entry name" value="NA(+)/H(+) ANTIPORTER"/>
    <property type="match status" value="1"/>
</dbReference>
<dbReference type="STRING" id="1220924.W2RSW5"/>
<dbReference type="Proteomes" id="UP000030752">
    <property type="component" value="Unassembled WGS sequence"/>
</dbReference>
<dbReference type="EMBL" id="KB822722">
    <property type="protein sequence ID" value="ETN38833.1"/>
    <property type="molecule type" value="Genomic_DNA"/>
</dbReference>
<keyword evidence="9" id="KW-1185">Reference proteome</keyword>
<dbReference type="HOGENOM" id="CLU_008635_4_1_1"/>